<protein>
    <recommendedName>
        <fullName evidence="12">Alpha-1,3/1,6-mannosyltransferase ALG2</fullName>
        <ecNumber evidence="12">2.4.1.132</ecNumber>
        <ecNumber evidence="12">2.4.1.257</ecNumber>
    </recommendedName>
    <alternativeName>
        <fullName evidence="12">GDP-Man:Man(1)GlcNAc(2)-PP-Dol alpha-1,3-mannosyltransferase</fullName>
    </alternativeName>
</protein>
<feature type="domain" description="Glycosyl transferase family 1" evidence="13">
    <location>
        <begin position="236"/>
        <end position="409"/>
    </location>
</feature>
<dbReference type="EC" id="2.4.1.132" evidence="12"/>
<evidence type="ECO:0000313" key="16">
    <source>
        <dbReference type="Proteomes" id="UP000076632"/>
    </source>
</evidence>
<organism evidence="15 16">
    <name type="scientific">Xylona heveae (strain CBS 132557 / TC161)</name>
    <dbReference type="NCBI Taxonomy" id="1328760"/>
    <lineage>
        <taxon>Eukaryota</taxon>
        <taxon>Fungi</taxon>
        <taxon>Dikarya</taxon>
        <taxon>Ascomycota</taxon>
        <taxon>Pezizomycotina</taxon>
        <taxon>Xylonomycetes</taxon>
        <taxon>Xylonales</taxon>
        <taxon>Xylonaceae</taxon>
        <taxon>Xylona</taxon>
    </lineage>
</organism>
<dbReference type="GO" id="GO:0102704">
    <property type="term" value="F:GDP-Man:Man(2)GlcNAc(2)-PP-Dol alpha-1,6-mannosyltransferase activity"/>
    <property type="evidence" value="ECO:0007669"/>
    <property type="project" value="UniProtKB-UniRule"/>
</dbReference>
<evidence type="ECO:0000256" key="10">
    <source>
        <dbReference type="ARBA" id="ARBA00045103"/>
    </source>
</evidence>
<evidence type="ECO:0000256" key="11">
    <source>
        <dbReference type="ARBA" id="ARBA00045104"/>
    </source>
</evidence>
<keyword evidence="9 12" id="KW-0472">Membrane</keyword>
<name>A0A164ZS41_XYLHT</name>
<keyword evidence="7 12" id="KW-0256">Endoplasmic reticulum</keyword>
<proteinExistence type="inferred from homology"/>
<evidence type="ECO:0000256" key="9">
    <source>
        <dbReference type="ARBA" id="ARBA00023136"/>
    </source>
</evidence>
<dbReference type="FunCoup" id="A0A164ZS41">
    <property type="interactions" value="708"/>
</dbReference>
<evidence type="ECO:0000256" key="2">
    <source>
        <dbReference type="ARBA" id="ARBA00004586"/>
    </source>
</evidence>
<evidence type="ECO:0000256" key="8">
    <source>
        <dbReference type="ARBA" id="ARBA00022989"/>
    </source>
</evidence>
<evidence type="ECO:0000256" key="7">
    <source>
        <dbReference type="ARBA" id="ARBA00022824"/>
    </source>
</evidence>
<evidence type="ECO:0000259" key="14">
    <source>
        <dbReference type="Pfam" id="PF13439"/>
    </source>
</evidence>
<dbReference type="STRING" id="1328760.A0A164ZS41"/>
<dbReference type="PANTHER" id="PTHR45918:SF1">
    <property type="entry name" value="ALPHA-1,3_1,6-MANNOSYLTRANSFERASE ALG2"/>
    <property type="match status" value="1"/>
</dbReference>
<dbReference type="UniPathway" id="UPA00378"/>
<comment type="catalytic activity">
    <reaction evidence="11 12">
        <text>an alpha-D-Man-(1-&gt;3)-beta-D-Man-(1-&gt;4)-beta-D-GlcNAc-(1-&gt;4)-alpha-D-GlcNAc-diphospho-di-trans,poly-cis-dolichol + GDP-alpha-D-mannose = an alpha-D-Man-(1-&gt;3)-[alpha-D-Man-(1-&gt;6)]-beta-D-Man-(1-&gt;4)-beta-D-GlcNAc-(1-&gt;4)-alpha-D-GlcNAc-diphospho-di-trans,poly-cis-dolichol + GDP + H(+)</text>
        <dbReference type="Rhea" id="RHEA:29519"/>
        <dbReference type="Rhea" id="RHEA-COMP:19513"/>
        <dbReference type="Rhea" id="RHEA-COMP:19515"/>
        <dbReference type="ChEBI" id="CHEBI:15378"/>
        <dbReference type="ChEBI" id="CHEBI:57527"/>
        <dbReference type="ChEBI" id="CHEBI:58189"/>
        <dbReference type="ChEBI" id="CHEBI:132510"/>
        <dbReference type="ChEBI" id="CHEBI:132511"/>
        <dbReference type="EC" id="2.4.1.257"/>
    </reaction>
    <physiologicalReaction direction="left-to-right" evidence="11 12">
        <dbReference type="Rhea" id="RHEA:29520"/>
    </physiologicalReaction>
</comment>
<dbReference type="Proteomes" id="UP000076632">
    <property type="component" value="Unassembled WGS sequence"/>
</dbReference>
<dbReference type="Gene3D" id="3.40.50.2000">
    <property type="entry name" value="Glycogen Phosphorylase B"/>
    <property type="match status" value="1"/>
</dbReference>
<dbReference type="Pfam" id="PF13439">
    <property type="entry name" value="Glyco_transf_4"/>
    <property type="match status" value="1"/>
</dbReference>
<dbReference type="InterPro" id="IPR027054">
    <property type="entry name" value="ALG2"/>
</dbReference>
<sequence>MAKARPESPNRLKTIAFIHPDLGIGGAERLVVDAAVGLQDRVVRHGHPGEKFDSIKEGNDGKIVVFTSYCDKNHCFDEARDGTLDVRVRGDSIVPPHIFRRFSILCAILRQLHLVLQTYFSGELEKLQPDVFFVDQLSACLPLLRLLCPKSRILFYCHFPDKLLAQRTSWVKRIYRIPFDWFEGWTMGMSDGIVVNSRFTRGVFAEAFPSLAKARIEPGVVYPCVDTSDVPTGEKQEIWPGKKVLLSINRFERKKDVGLAIRAFAGLSDKDKQQSRLVIAGGYDYRVHENVSYHSELVTLAEKLGLKTATMKNIVSASNIAADVDVLFLLSVPATLKTTLLNSASLLLYTPTREHFGIVPIEAMLAGVPVLAANTGGPLETVVEGKTGWLRPVDKIEQWTEVMAKVLHGLSQPELKLMGASGKARVLEEFSKVKMAERLENEMQRLIQSSRHPVDQTGLVALLLFVGAALVGVFALLYAMLK</sequence>
<dbReference type="GO" id="GO:0004378">
    <property type="term" value="F:GDP-Man:Man(1)GlcNAc(2)-PP-Dol alpha-1,3-mannosyltransferase activity"/>
    <property type="evidence" value="ECO:0007669"/>
    <property type="project" value="UniProtKB-UniRule"/>
</dbReference>
<dbReference type="InParanoid" id="A0A164ZS41"/>
<comment type="catalytic activity">
    <reaction evidence="10 12">
        <text>a beta-D-Man-(1-&gt;4)-beta-D-GlcNAc-(1-&gt;4)-alpha-D-GlcNAc-diphospho-di-trans,poly-cis-dolichol + GDP-alpha-D-mannose = an alpha-D-Man-(1-&gt;3)-beta-D-Man-(1-&gt;4)-beta-D-GlcNAc-(1-&gt;4)-alpha-D-GlcNAc-diphospho-di-trans,poly-cis-dolichol + GDP + H(+)</text>
        <dbReference type="Rhea" id="RHEA:29515"/>
        <dbReference type="Rhea" id="RHEA-COMP:19511"/>
        <dbReference type="Rhea" id="RHEA-COMP:19513"/>
        <dbReference type="ChEBI" id="CHEBI:15378"/>
        <dbReference type="ChEBI" id="CHEBI:57527"/>
        <dbReference type="ChEBI" id="CHEBI:58189"/>
        <dbReference type="ChEBI" id="CHEBI:58472"/>
        <dbReference type="ChEBI" id="CHEBI:132510"/>
        <dbReference type="EC" id="2.4.1.132"/>
    </reaction>
    <physiologicalReaction direction="left-to-right" evidence="10 12">
        <dbReference type="Rhea" id="RHEA:29516"/>
    </physiologicalReaction>
</comment>
<dbReference type="GeneID" id="28901726"/>
<comment type="subcellular location">
    <subcellularLocation>
        <location evidence="2 12">Endoplasmic reticulum membrane</location>
    </subcellularLocation>
</comment>
<dbReference type="PANTHER" id="PTHR45918">
    <property type="entry name" value="ALPHA-1,3/1,6-MANNOSYLTRANSFERASE ALG2"/>
    <property type="match status" value="1"/>
</dbReference>
<evidence type="ECO:0000256" key="4">
    <source>
        <dbReference type="ARBA" id="ARBA00022676"/>
    </source>
</evidence>
<keyword evidence="5 12" id="KW-0808">Transferase</keyword>
<evidence type="ECO:0000259" key="13">
    <source>
        <dbReference type="Pfam" id="PF00534"/>
    </source>
</evidence>
<dbReference type="InterPro" id="IPR001296">
    <property type="entry name" value="Glyco_trans_1"/>
</dbReference>
<dbReference type="RefSeq" id="XP_018184997.1">
    <property type="nucleotide sequence ID" value="XM_018336589.1"/>
</dbReference>
<comment type="similarity">
    <text evidence="12">Belongs to the glycosyltransferase group 1 family.</text>
</comment>
<dbReference type="EC" id="2.4.1.257" evidence="12"/>
<dbReference type="EMBL" id="KV407466">
    <property type="protein sequence ID" value="KZF19442.1"/>
    <property type="molecule type" value="Genomic_DNA"/>
</dbReference>
<comment type="pathway">
    <text evidence="3 12">Protein modification; protein glycosylation.</text>
</comment>
<keyword evidence="16" id="KW-1185">Reference proteome</keyword>
<dbReference type="InterPro" id="IPR028098">
    <property type="entry name" value="Glyco_trans_4-like_N"/>
</dbReference>
<dbReference type="AlphaFoldDB" id="A0A164ZS41"/>
<dbReference type="OrthoDB" id="448893at2759"/>
<evidence type="ECO:0000256" key="5">
    <source>
        <dbReference type="ARBA" id="ARBA00022679"/>
    </source>
</evidence>
<feature type="transmembrane region" description="Helical" evidence="12">
    <location>
        <begin position="459"/>
        <end position="481"/>
    </location>
</feature>
<reference evidence="15 16" key="1">
    <citation type="journal article" date="2016" name="Fungal Biol.">
        <title>The genome of Xylona heveae provides a window into fungal endophytism.</title>
        <authorList>
            <person name="Gazis R."/>
            <person name="Kuo A."/>
            <person name="Riley R."/>
            <person name="LaButti K."/>
            <person name="Lipzen A."/>
            <person name="Lin J."/>
            <person name="Amirebrahimi M."/>
            <person name="Hesse C.N."/>
            <person name="Spatafora J.W."/>
            <person name="Henrissat B."/>
            <person name="Hainaut M."/>
            <person name="Grigoriev I.V."/>
            <person name="Hibbett D.S."/>
        </authorList>
    </citation>
    <scope>NUCLEOTIDE SEQUENCE [LARGE SCALE GENOMIC DNA]</scope>
    <source>
        <strain evidence="15 16">TC161</strain>
    </source>
</reference>
<dbReference type="SUPFAM" id="SSF53756">
    <property type="entry name" value="UDP-Glycosyltransferase/glycogen phosphorylase"/>
    <property type="match status" value="1"/>
</dbReference>
<dbReference type="CDD" id="cd03805">
    <property type="entry name" value="GT4_ALG2-like"/>
    <property type="match status" value="1"/>
</dbReference>
<evidence type="ECO:0000256" key="1">
    <source>
        <dbReference type="ARBA" id="ARBA00003142"/>
    </source>
</evidence>
<dbReference type="Pfam" id="PF00534">
    <property type="entry name" value="Glycos_transf_1"/>
    <property type="match status" value="1"/>
</dbReference>
<evidence type="ECO:0000313" key="15">
    <source>
        <dbReference type="EMBL" id="KZF19442.1"/>
    </source>
</evidence>
<accession>A0A164ZS41</accession>
<evidence type="ECO:0000256" key="12">
    <source>
        <dbReference type="RuleBase" id="RU367136"/>
    </source>
</evidence>
<gene>
    <name evidence="15" type="ORF">L228DRAFT_43551</name>
</gene>
<keyword evidence="6 12" id="KW-0812">Transmembrane</keyword>
<keyword evidence="8 12" id="KW-1133">Transmembrane helix</keyword>
<comment type="function">
    <text evidence="1 12">Mannosylates Man(2)GlcNAc(2)-dolichol diphosphate and Man(1)GlcNAc(2)-dolichol diphosphate to form Man(3)GlcNAc(2)-dolichol diphosphate.</text>
</comment>
<feature type="domain" description="Glycosyltransferase subfamily 4-like N-terminal" evidence="14">
    <location>
        <begin position="25"/>
        <end position="228"/>
    </location>
</feature>
<keyword evidence="4 12" id="KW-0328">Glycosyltransferase</keyword>
<dbReference type="GO" id="GO:0005789">
    <property type="term" value="C:endoplasmic reticulum membrane"/>
    <property type="evidence" value="ECO:0007669"/>
    <property type="project" value="UniProtKB-SubCell"/>
</dbReference>
<evidence type="ECO:0000256" key="6">
    <source>
        <dbReference type="ARBA" id="ARBA00022692"/>
    </source>
</evidence>
<dbReference type="OMA" id="AMYMKCP"/>
<evidence type="ECO:0000256" key="3">
    <source>
        <dbReference type="ARBA" id="ARBA00004922"/>
    </source>
</evidence>